<dbReference type="InterPro" id="IPR018303">
    <property type="entry name" value="ATPase_P-typ_P_site"/>
</dbReference>
<feature type="region of interest" description="Disordered" evidence="18">
    <location>
        <begin position="128"/>
        <end position="157"/>
    </location>
</feature>
<comment type="caution">
    <text evidence="20">The sequence shown here is derived from an EMBL/GenBank/DDBJ whole genome shotgun (WGS) entry which is preliminary data.</text>
</comment>
<evidence type="ECO:0000256" key="14">
    <source>
        <dbReference type="ARBA" id="ARBA00023136"/>
    </source>
</evidence>
<dbReference type="PRINTS" id="PR00120">
    <property type="entry name" value="HATPASE"/>
</dbReference>
<feature type="transmembrane region" description="Helical" evidence="17">
    <location>
        <begin position="889"/>
        <end position="907"/>
    </location>
</feature>
<dbReference type="InterPro" id="IPR032675">
    <property type="entry name" value="LRR_dom_sf"/>
</dbReference>
<evidence type="ECO:0000256" key="6">
    <source>
        <dbReference type="ARBA" id="ARBA00022723"/>
    </source>
</evidence>
<dbReference type="SUPFAM" id="SSF81660">
    <property type="entry name" value="Metal cation-transporting ATPase, ATP-binding domain N"/>
    <property type="match status" value="1"/>
</dbReference>
<dbReference type="InterPro" id="IPR059000">
    <property type="entry name" value="ATPase_P-type_domA"/>
</dbReference>
<dbReference type="InterPro" id="IPR044492">
    <property type="entry name" value="P_typ_ATPase_HD_dom"/>
</dbReference>
<dbReference type="SUPFAM" id="SSF81665">
    <property type="entry name" value="Calcium ATPase, transmembrane domain M"/>
    <property type="match status" value="1"/>
</dbReference>
<dbReference type="CDD" id="cd02081">
    <property type="entry name" value="P-type_ATPase_Ca_PMCA-like"/>
    <property type="match status" value="1"/>
</dbReference>
<dbReference type="SFLD" id="SFLDS00003">
    <property type="entry name" value="Haloacid_Dehalogenase"/>
    <property type="match status" value="1"/>
</dbReference>
<evidence type="ECO:0000256" key="9">
    <source>
        <dbReference type="ARBA" id="ARBA00022840"/>
    </source>
</evidence>
<evidence type="ECO:0000313" key="20">
    <source>
        <dbReference type="EMBL" id="RAR15452.1"/>
    </source>
</evidence>
<dbReference type="SFLD" id="SFLDG00002">
    <property type="entry name" value="C1.7:_P-type_atpase_like"/>
    <property type="match status" value="1"/>
</dbReference>
<feature type="transmembrane region" description="Helical" evidence="17">
    <location>
        <begin position="856"/>
        <end position="877"/>
    </location>
</feature>
<evidence type="ECO:0000256" key="16">
    <source>
        <dbReference type="ARBA" id="ARBA00059328"/>
    </source>
</evidence>
<dbReference type="Pfam" id="PF00689">
    <property type="entry name" value="Cation_ATPase_C"/>
    <property type="match status" value="1"/>
</dbReference>
<dbReference type="Proteomes" id="UP000249619">
    <property type="component" value="Unassembled WGS sequence"/>
</dbReference>
<dbReference type="Gene3D" id="3.40.50.1000">
    <property type="entry name" value="HAD superfamily/HAD-like"/>
    <property type="match status" value="1"/>
</dbReference>
<sequence>MESGKLAPPTLQINTRQRALSQADTVTSQTSDPFRTPISPSNASTSGVSTVVGDYDAALQQELRAEAAADSNNPFAFTPSQLSKLLNPKSLAVYQALGGIHGIAAGLQTNIHTGLSADESTVPRHISFDEATNPQTPTKEKESSRPPSNGKPFEDRIRIHGRNVLPPKKVTPLWRLIWNAYNDTVLIVLTVAAAMSLALGLYETFGAEHEPGAPTPVDWVEGCAIVVAIVIVVLVTAVNDWQKEAAFAKLNAKKEQRDIKVTRSGRTEMISIYDVLAGDIIHMEPGDIIPVDGIFVDGSDVKCDESSATGESDAMRKTPGAAVMKALESGQPAKNLDPFVISGAKVLEGVGTFMATSVGEHSSFGQIMMSVRVEIEATPLQEKLGKLAMAIAYLGTTAAGILFFVLLFRFVGGLSGDTRSASEKGSAFMDILIVAVTIIVVAVPEGLPLAVTLALAFATTKMLKENNLVRILRACETMGNATAICSDKTGTLTTNRMTVVAGTFGTTSFVHADSANSDKDQTIPAWASQVSSAAKQLLIQSIAINSTAFEGQEDGKPVFVGSKTETALLELAKDHLGLVSLSETRFNGQIIHMFPFDSAKKCMGTVVQFSESHYRLVVKGASETLLDGASNIADFETLEAQPLSEEHRQVLTDTIEAYGNRSLRTISLVYRDFTEWTRAKNVDLGPLLRDLTFFGLVGIQDPVRPGVPEAVRKAQKAGVTVRMVTGDNMQTARAIATECLIYTEGGLVMEGPEFRRLSTEQLDEMLPRLQVLARSSPEDKRILVTRLKALGEIVAVTGDGTNDAPALKAANVGFSMVSGTEVAKEASSIILMDDNFSSIITALKWGRAISDAVQKFLQFQITVNITAVVLAFVTAVYDDEMKPVLRAVQLLWVNLIMDTFAALALATDPPTEKILDRPPQGKGPLITTTMWKQITGQNIYKITVIFVLYFAGGDILGYDLSDPNKQLELDTVIFNSFVWMQIFNIFNNRRLDNKLNVLEGILRNWVFIGIVVMIIGLQVLIVFVGGRAFQIKPGGIDGTQWAVSIITGFVCIPWAVLIRYFPDEWFAVIARVVGKPVVVVYRWCCKGCRKIKGLFTRNKKTEGIDAEAGPAPAIVVVGDDSSPPDITNRGSEEYNSQHVLSTAVRRLTPTWLRRYAFQNQISHLHQIRKLPKQSPTTSMHNLPYELLCQILGEVVEANIRDSPTFTYGLSGASLPLSLTKLHRYVRGPLPSDQLKWDVSSVLRCVCRKWHEWALTYALRDLYLRQERGAERWIDLSLRRQFYPLYELIDRPTGTAVYRNSFTALRKTAIVCRAAPGFACRIKRVCVRGFYTAEAVPLVYEMLKACDRLTSLSCPWTAIRYLSHESWQALLTGRSERLESLELQCVEPTTQEIADPANGNNLDPLTAVDFSCLRRLKIFGNTTLMPVTDSDVLAIASTATNLQEFHLTCNSSTSIDSVVAVAEAAPATLRVLEYSPRSRDGFWHSHPGSPSGASQHYCEMFRRLCRLETLSVSLPTVCADFFSGDLGRFSGTLQVRAFHICEHEGSRWTQGTTEALRELLYQARGLIERCSRGAVQGRLYVEIFFAGFIFEPGFEKVHGDFSEMKRRSAGHWSPEAVYSSKGPYGRSGLYDAGEELLFEKIGEADFLRADRWFHGDRKHHAWNAPYGKSVQYVQTRQHLPIDIPSLHGLQQMHPILIADLCRDNIQPGCISAIVMVKWPYSSARHEMALILAEPSLRLRRANGQVKVRFTGAGALTLAMANVAVGDEVRLSLQGAVAKSESEPKQLRGGIAFELCYTEIVAVWVLRNGDPIFRLNTDIDTDVAPDLQQPIGGICNLETKELSPAFEARAISSFVAPLLATVFASDHVPASPPLQSTLYTACSSQTHGSGTISTLSSLSEASRSVYHDQPGISNSINGPRPISTRTTTLTSTYTMPTHTAYSAIPDNVYMGVVNGWRTKLGMEALTYVSELAKNALNTTVAGNGALTHKLYPGTLAQVMAPGKLETFEHVFVGGWLCEIPNLPGLGNTCASQSAGWNYNGQTGHAEILTSTDYTRIGCALYAGIWCCDLA</sequence>
<dbReference type="GO" id="GO:0005388">
    <property type="term" value="F:P-type calcium transporter activity"/>
    <property type="evidence" value="ECO:0007669"/>
    <property type="project" value="UniProtKB-EC"/>
</dbReference>
<evidence type="ECO:0000256" key="5">
    <source>
        <dbReference type="ARBA" id="ARBA00022692"/>
    </source>
</evidence>
<feature type="domain" description="Cation-transporting P-type ATPase N-terminal" evidence="19">
    <location>
        <begin position="99"/>
        <end position="201"/>
    </location>
</feature>
<dbReference type="InterPro" id="IPR023299">
    <property type="entry name" value="ATPase_P-typ_cyto_dom_N"/>
</dbReference>
<feature type="transmembrane region" description="Helical" evidence="17">
    <location>
        <begin position="390"/>
        <end position="411"/>
    </location>
</feature>
<evidence type="ECO:0000259" key="19">
    <source>
        <dbReference type="SMART" id="SM00831"/>
    </source>
</evidence>
<comment type="similarity">
    <text evidence="17">Belongs to the cation transport ATPase (P-type) (TC 3.A.3) family.</text>
</comment>
<comment type="subcellular location">
    <subcellularLocation>
        <location evidence="17">Membrane</location>
        <topology evidence="17">Multi-pass membrane protein</topology>
    </subcellularLocation>
    <subcellularLocation>
        <location evidence="1">Vacuole membrane</location>
        <topology evidence="1">Multi-pass membrane protein</topology>
    </subcellularLocation>
</comment>
<dbReference type="Pfam" id="PF00122">
    <property type="entry name" value="E1-E2_ATPase"/>
    <property type="match status" value="1"/>
</dbReference>
<dbReference type="SUPFAM" id="SSF56784">
    <property type="entry name" value="HAD-like"/>
    <property type="match status" value="1"/>
</dbReference>
<keyword evidence="6" id="KW-0479">Metal-binding</keyword>
<dbReference type="NCBIfam" id="TIGR01517">
    <property type="entry name" value="ATPase-IIB_Ca"/>
    <property type="match status" value="1"/>
</dbReference>
<feature type="transmembrane region" description="Helical" evidence="17">
    <location>
        <begin position="939"/>
        <end position="958"/>
    </location>
</feature>
<dbReference type="EMBL" id="QGDH01000011">
    <property type="protein sequence ID" value="RAR15452.1"/>
    <property type="molecule type" value="Genomic_DNA"/>
</dbReference>
<keyword evidence="9 17" id="KW-0067">ATP-binding</keyword>
<keyword evidence="2 17" id="KW-0813">Transport</keyword>
<keyword evidence="11" id="KW-1278">Translocase</keyword>
<comment type="caution">
    <text evidence="17">Lacks conserved residue(s) required for the propagation of feature annotation.</text>
</comment>
<dbReference type="InterPro" id="IPR023214">
    <property type="entry name" value="HAD_sf"/>
</dbReference>
<keyword evidence="12 17" id="KW-1133">Transmembrane helix</keyword>
<dbReference type="Gene3D" id="3.80.10.10">
    <property type="entry name" value="Ribonuclease Inhibitor"/>
    <property type="match status" value="1"/>
</dbReference>
<keyword evidence="13 17" id="KW-0406">Ion transport</keyword>
<dbReference type="GO" id="GO:0046872">
    <property type="term" value="F:metal ion binding"/>
    <property type="evidence" value="ECO:0007669"/>
    <property type="project" value="UniProtKB-KW"/>
</dbReference>
<evidence type="ECO:0000256" key="1">
    <source>
        <dbReference type="ARBA" id="ARBA00004128"/>
    </source>
</evidence>
<feature type="transmembrane region" description="Helical" evidence="17">
    <location>
        <begin position="1041"/>
        <end position="1061"/>
    </location>
</feature>
<feature type="transmembrane region" description="Helical" evidence="17">
    <location>
        <begin position="219"/>
        <end position="239"/>
    </location>
</feature>
<gene>
    <name evidence="20" type="ORF">DDE83_001093</name>
</gene>
<dbReference type="GO" id="GO:0005886">
    <property type="term" value="C:plasma membrane"/>
    <property type="evidence" value="ECO:0007669"/>
    <property type="project" value="TreeGrafter"/>
</dbReference>
<comment type="function">
    <text evidence="16">This magnesium-dependent enzyme catalyzes the hydrolysis of ATP coupled with the transport of calcium. Transports the calcium to the vacuole and participates in the control of the cytosolic free calcium.</text>
</comment>
<evidence type="ECO:0000256" key="10">
    <source>
        <dbReference type="ARBA" id="ARBA00022842"/>
    </source>
</evidence>
<evidence type="ECO:0000256" key="4">
    <source>
        <dbReference type="ARBA" id="ARBA00022568"/>
    </source>
</evidence>
<proteinExistence type="inferred from homology"/>
<dbReference type="PRINTS" id="PR00119">
    <property type="entry name" value="CATATPASE"/>
</dbReference>
<keyword evidence="4 17" id="KW-0109">Calcium transport</keyword>
<reference evidence="21" key="1">
    <citation type="submission" date="2018-05" db="EMBL/GenBank/DDBJ databases">
        <title>Draft genome sequence of Stemphylium lycopersici strain CIDEFI 213.</title>
        <authorList>
            <person name="Medina R."/>
            <person name="Franco M.E.E."/>
            <person name="Lucentini C.G."/>
            <person name="Saparrat M.C.N."/>
            <person name="Balatti P.A."/>
        </authorList>
    </citation>
    <scope>NUCLEOTIDE SEQUENCE [LARGE SCALE GENOMIC DNA]</scope>
    <source>
        <strain evidence="21">CIDEFI 213</strain>
    </source>
</reference>
<feature type="region of interest" description="Disordered" evidence="18">
    <location>
        <begin position="17"/>
        <end position="47"/>
    </location>
</feature>
<keyword evidence="10" id="KW-0460">Magnesium</keyword>
<dbReference type="PANTHER" id="PTHR24093">
    <property type="entry name" value="CATION TRANSPORTING ATPASE"/>
    <property type="match status" value="1"/>
</dbReference>
<keyword evidence="8 17" id="KW-0106">Calcium</keyword>
<dbReference type="Gene3D" id="3.40.1110.10">
    <property type="entry name" value="Calcium-transporting ATPase, cytoplasmic domain N"/>
    <property type="match status" value="1"/>
</dbReference>
<keyword evidence="7 17" id="KW-0547">Nucleotide-binding</keyword>
<evidence type="ECO:0000256" key="3">
    <source>
        <dbReference type="ARBA" id="ARBA00022554"/>
    </source>
</evidence>
<dbReference type="InterPro" id="IPR004014">
    <property type="entry name" value="ATPase_P-typ_cation-transptr_N"/>
</dbReference>
<accession>A0A364NDV6</accession>
<evidence type="ECO:0000256" key="7">
    <source>
        <dbReference type="ARBA" id="ARBA00022741"/>
    </source>
</evidence>
<dbReference type="FunFam" id="3.40.50.1000:FF:000018">
    <property type="entry name" value="Calcium-transporting ATPase"/>
    <property type="match status" value="1"/>
</dbReference>
<dbReference type="Pfam" id="PF13246">
    <property type="entry name" value="Cation_ATPase"/>
    <property type="match status" value="1"/>
</dbReference>
<dbReference type="NCBIfam" id="TIGR01494">
    <property type="entry name" value="ATPase_P-type"/>
    <property type="match status" value="2"/>
</dbReference>
<evidence type="ECO:0000256" key="8">
    <source>
        <dbReference type="ARBA" id="ARBA00022837"/>
    </source>
</evidence>
<dbReference type="Gene3D" id="1.20.1110.10">
    <property type="entry name" value="Calcium-transporting ATPase, transmembrane domain"/>
    <property type="match status" value="1"/>
</dbReference>
<dbReference type="InterPro" id="IPR006408">
    <property type="entry name" value="P-type_ATPase_IIB"/>
</dbReference>
<feature type="transmembrane region" description="Helical" evidence="17">
    <location>
        <begin position="1005"/>
        <end position="1029"/>
    </location>
</feature>
<dbReference type="GO" id="GO:0006874">
    <property type="term" value="P:intracellular calcium ion homeostasis"/>
    <property type="evidence" value="ECO:0007669"/>
    <property type="project" value="TreeGrafter"/>
</dbReference>
<dbReference type="InterPro" id="IPR001757">
    <property type="entry name" value="P_typ_ATPase"/>
</dbReference>
<evidence type="ECO:0000256" key="13">
    <source>
        <dbReference type="ARBA" id="ARBA00023065"/>
    </source>
</evidence>
<dbReference type="SMART" id="SM00831">
    <property type="entry name" value="Cation_ATPase_N"/>
    <property type="match status" value="1"/>
</dbReference>
<dbReference type="InterPro" id="IPR035940">
    <property type="entry name" value="CAP_sf"/>
</dbReference>
<feature type="transmembrane region" description="Helical" evidence="17">
    <location>
        <begin position="431"/>
        <end position="458"/>
    </location>
</feature>
<dbReference type="SFLD" id="SFLDF00027">
    <property type="entry name" value="p-type_atpase"/>
    <property type="match status" value="1"/>
</dbReference>
<keyword evidence="20" id="KW-0378">Hydrolase</keyword>
<keyword evidence="5 17" id="KW-0812">Transmembrane</keyword>
<evidence type="ECO:0000256" key="12">
    <source>
        <dbReference type="ARBA" id="ARBA00022989"/>
    </source>
</evidence>
<dbReference type="PROSITE" id="PS00154">
    <property type="entry name" value="ATPASE_E1_E2"/>
    <property type="match status" value="1"/>
</dbReference>
<evidence type="ECO:0000256" key="11">
    <source>
        <dbReference type="ARBA" id="ARBA00022967"/>
    </source>
</evidence>
<dbReference type="InterPro" id="IPR008250">
    <property type="entry name" value="ATPase_P-typ_transduc_dom_A_sf"/>
</dbReference>
<dbReference type="InterPro" id="IPR023298">
    <property type="entry name" value="ATPase_P-typ_TM_dom_sf"/>
</dbReference>
<evidence type="ECO:0000256" key="17">
    <source>
        <dbReference type="RuleBase" id="RU361146"/>
    </source>
</evidence>
<dbReference type="SUPFAM" id="SSF81653">
    <property type="entry name" value="Calcium ATPase, transduction domain A"/>
    <property type="match status" value="1"/>
</dbReference>
<keyword evidence="21" id="KW-1185">Reference proteome</keyword>
<dbReference type="PANTHER" id="PTHR24093:SF346">
    <property type="entry name" value="CALCIUM-TRANSPORTING ATPASE"/>
    <property type="match status" value="1"/>
</dbReference>
<protein>
    <recommendedName>
        <fullName evidence="17">Calcium-transporting ATPase</fullName>
        <ecNumber evidence="17">7.2.2.10</ecNumber>
    </recommendedName>
</protein>
<dbReference type="Gene3D" id="2.70.150.10">
    <property type="entry name" value="Calcium-transporting ATPase, cytoplasmic transduction domain A"/>
    <property type="match status" value="1"/>
</dbReference>
<dbReference type="Pfam" id="PF00690">
    <property type="entry name" value="Cation_ATPase_N"/>
    <property type="match status" value="1"/>
</dbReference>
<comment type="function">
    <text evidence="17">Catalyzes the hydrolysis of ATP coupled with the transport of calcium.</text>
</comment>
<dbReference type="InterPro" id="IPR036412">
    <property type="entry name" value="HAD-like_sf"/>
</dbReference>
<feature type="transmembrane region" description="Helical" evidence="17">
    <location>
        <begin position="176"/>
        <end position="199"/>
    </location>
</feature>
<comment type="catalytic activity">
    <reaction evidence="15 17">
        <text>Ca(2+)(in) + ATP + H2O = Ca(2+)(out) + ADP + phosphate + H(+)</text>
        <dbReference type="Rhea" id="RHEA:18105"/>
        <dbReference type="ChEBI" id="CHEBI:15377"/>
        <dbReference type="ChEBI" id="CHEBI:15378"/>
        <dbReference type="ChEBI" id="CHEBI:29108"/>
        <dbReference type="ChEBI" id="CHEBI:30616"/>
        <dbReference type="ChEBI" id="CHEBI:43474"/>
        <dbReference type="ChEBI" id="CHEBI:456216"/>
        <dbReference type="EC" id="7.2.2.10"/>
    </reaction>
</comment>
<dbReference type="GO" id="GO:0005774">
    <property type="term" value="C:vacuolar membrane"/>
    <property type="evidence" value="ECO:0007669"/>
    <property type="project" value="UniProtKB-SubCell"/>
</dbReference>
<dbReference type="STRING" id="183478.A0A364NDV6"/>
<dbReference type="SUPFAM" id="SSF55797">
    <property type="entry name" value="PR-1-like"/>
    <property type="match status" value="1"/>
</dbReference>
<name>A0A364NDV6_STELY</name>
<dbReference type="GO" id="GO:0005524">
    <property type="term" value="F:ATP binding"/>
    <property type="evidence" value="ECO:0007669"/>
    <property type="project" value="UniProtKB-KW"/>
</dbReference>
<evidence type="ECO:0000256" key="18">
    <source>
        <dbReference type="SAM" id="MobiDB-lite"/>
    </source>
</evidence>
<keyword evidence="3" id="KW-0926">Vacuole</keyword>
<dbReference type="InterPro" id="IPR006068">
    <property type="entry name" value="ATPase_P-typ_cation-transptr_C"/>
</dbReference>
<keyword evidence="14 17" id="KW-0472">Membrane</keyword>
<evidence type="ECO:0000313" key="21">
    <source>
        <dbReference type="Proteomes" id="UP000249619"/>
    </source>
</evidence>
<dbReference type="FunFam" id="2.70.150.10:FF:000028">
    <property type="entry name" value="Calcium-transporting ATPase"/>
    <property type="match status" value="1"/>
</dbReference>
<evidence type="ECO:0000256" key="2">
    <source>
        <dbReference type="ARBA" id="ARBA00022448"/>
    </source>
</evidence>
<dbReference type="GO" id="GO:0016887">
    <property type="term" value="F:ATP hydrolysis activity"/>
    <property type="evidence" value="ECO:0007669"/>
    <property type="project" value="InterPro"/>
</dbReference>
<evidence type="ECO:0000256" key="15">
    <source>
        <dbReference type="ARBA" id="ARBA00048694"/>
    </source>
</evidence>
<dbReference type="EC" id="7.2.2.10" evidence="17"/>
<organism evidence="20 21">
    <name type="scientific">Stemphylium lycopersici</name>
    <name type="common">Tomato gray leaf spot disease fungus</name>
    <name type="synonym">Thyrospora lycopersici</name>
    <dbReference type="NCBI Taxonomy" id="183478"/>
    <lineage>
        <taxon>Eukaryota</taxon>
        <taxon>Fungi</taxon>
        <taxon>Dikarya</taxon>
        <taxon>Ascomycota</taxon>
        <taxon>Pezizomycotina</taxon>
        <taxon>Dothideomycetes</taxon>
        <taxon>Pleosporomycetidae</taxon>
        <taxon>Pleosporales</taxon>
        <taxon>Pleosporineae</taxon>
        <taxon>Pleosporaceae</taxon>
        <taxon>Stemphylium</taxon>
    </lineage>
</organism>